<name>A0A5C6BR83_9PLAN</name>
<gene>
    <name evidence="1" type="ORF">CA54_33920</name>
</gene>
<dbReference type="OrthoDB" id="1430560at2"/>
<dbReference type="RefSeq" id="WP_146371822.1">
    <property type="nucleotide sequence ID" value="NZ_SJPP01000001.1"/>
</dbReference>
<reference evidence="1 2" key="1">
    <citation type="submission" date="2019-02" db="EMBL/GenBank/DDBJ databases">
        <title>Deep-cultivation of Planctomycetes and their phenomic and genomic characterization uncovers novel biology.</title>
        <authorList>
            <person name="Wiegand S."/>
            <person name="Jogler M."/>
            <person name="Boedeker C."/>
            <person name="Pinto D."/>
            <person name="Vollmers J."/>
            <person name="Rivas-Marin E."/>
            <person name="Kohn T."/>
            <person name="Peeters S.H."/>
            <person name="Heuer A."/>
            <person name="Rast P."/>
            <person name="Oberbeckmann S."/>
            <person name="Bunk B."/>
            <person name="Jeske O."/>
            <person name="Meyerdierks A."/>
            <person name="Storesund J.E."/>
            <person name="Kallscheuer N."/>
            <person name="Luecker S."/>
            <person name="Lage O.M."/>
            <person name="Pohl T."/>
            <person name="Merkel B.J."/>
            <person name="Hornburger P."/>
            <person name="Mueller R.-W."/>
            <person name="Bruemmer F."/>
            <person name="Labrenz M."/>
            <person name="Spormann A.M."/>
            <person name="Op Den Camp H."/>
            <person name="Overmann J."/>
            <person name="Amann R."/>
            <person name="Jetten M.S.M."/>
            <person name="Mascher T."/>
            <person name="Medema M.H."/>
            <person name="Devos D.P."/>
            <person name="Kaster A.-K."/>
            <person name="Ovreas L."/>
            <person name="Rohde M."/>
            <person name="Galperin M.Y."/>
            <person name="Jogler C."/>
        </authorList>
    </citation>
    <scope>NUCLEOTIDE SEQUENCE [LARGE SCALE GENOMIC DNA]</scope>
    <source>
        <strain evidence="1 2">CA54</strain>
    </source>
</reference>
<comment type="caution">
    <text evidence="1">The sequence shown here is derived from an EMBL/GenBank/DDBJ whole genome shotgun (WGS) entry which is preliminary data.</text>
</comment>
<accession>A0A5C6BR83</accession>
<dbReference type="AlphaFoldDB" id="A0A5C6BR83"/>
<sequence>MSKMLRWGCVAIVSSAILWLTTWDANAKSVGKARPWKGSGVGQGVLVKFIFVDPNDPDELGTRVDEDTIVGNSTHMGRITVTPGELDEDGFPTSGHTFSFDTGEIEGWANWRAANGDKLYVTYAGSAVPNTDPDTMGEYPFAANSEFIAAGGTGRFKDATGEMTMHVVFSFPETGVEPIDYIFDFEGTLTY</sequence>
<proteinExistence type="predicted"/>
<keyword evidence="2" id="KW-1185">Reference proteome</keyword>
<evidence type="ECO:0000313" key="1">
    <source>
        <dbReference type="EMBL" id="TWU14525.1"/>
    </source>
</evidence>
<dbReference type="EMBL" id="SJPP01000001">
    <property type="protein sequence ID" value="TWU14525.1"/>
    <property type="molecule type" value="Genomic_DNA"/>
</dbReference>
<organism evidence="1 2">
    <name type="scientific">Symmachiella macrocystis</name>
    <dbReference type="NCBI Taxonomy" id="2527985"/>
    <lineage>
        <taxon>Bacteria</taxon>
        <taxon>Pseudomonadati</taxon>
        <taxon>Planctomycetota</taxon>
        <taxon>Planctomycetia</taxon>
        <taxon>Planctomycetales</taxon>
        <taxon>Planctomycetaceae</taxon>
        <taxon>Symmachiella</taxon>
    </lineage>
</organism>
<dbReference type="Proteomes" id="UP000320735">
    <property type="component" value="Unassembled WGS sequence"/>
</dbReference>
<protein>
    <submittedName>
        <fullName evidence="1">Uncharacterized protein</fullName>
    </submittedName>
</protein>
<evidence type="ECO:0000313" key="2">
    <source>
        <dbReference type="Proteomes" id="UP000320735"/>
    </source>
</evidence>